<reference evidence="3" key="1">
    <citation type="submission" date="2022-07" db="EMBL/GenBank/DDBJ databases">
        <title>Taxonomy of Aspergillus series Nigri: significant species reduction supported by multi-species coalescent approaches.</title>
        <authorList>
            <person name="Bian C."/>
            <person name="Kusuya Y."/>
            <person name="Sklenar F."/>
            <person name="D'hooge E."/>
            <person name="Yaguchi T."/>
            <person name="Takahashi H."/>
            <person name="Hubka V."/>
        </authorList>
    </citation>
    <scope>NUCLEOTIDE SEQUENCE</scope>
    <source>
        <strain evidence="3">IFM 56815</strain>
    </source>
</reference>
<sequence>MANQGPQNPNARNQPIQNQPIQNQPIQNQPIQNQPIQSQTTPNRLRWWSWTDIRIRQHRRLVERHYPMPEGGPAHAKGTIEVEARQTGRIIRVNWYCGMDNNSAAAPVIIHLSGRNFCVKSHGIDDEFLHLVARENSPFVVLDVEYRIAPEYPYPAALEDIQDVLQYLRRHHDEYDLDHLAICGFGAGGNLALAMAISSPRDTFETAVVFYPVTDLSYPEKRKIQLLEPVIRSQMRRGTGGVMPAWVMESTVQSYLRGNRPNIVEDPRLSPIRQQDETRFPRRLLFITAEGDPWTADTRTLAAGLIYVRRRDPTALPTVFYEEMPGVGHAWDKYRKLDANGLEQKNRAYETAARFLRREINP</sequence>
<accession>A0A8H3SZ53</accession>
<evidence type="ECO:0000256" key="1">
    <source>
        <dbReference type="ARBA" id="ARBA00022801"/>
    </source>
</evidence>
<feature type="domain" description="Alpha/beta hydrolase fold-3" evidence="2">
    <location>
        <begin position="112"/>
        <end position="306"/>
    </location>
</feature>
<evidence type="ECO:0000259" key="2">
    <source>
        <dbReference type="Pfam" id="PF07859"/>
    </source>
</evidence>
<dbReference type="GO" id="GO:0016787">
    <property type="term" value="F:hydrolase activity"/>
    <property type="evidence" value="ECO:0007669"/>
    <property type="project" value="UniProtKB-KW"/>
</dbReference>
<dbReference type="InterPro" id="IPR050300">
    <property type="entry name" value="GDXG_lipolytic_enzyme"/>
</dbReference>
<organism evidence="3 4">
    <name type="scientific">Aspergillus tubingensis</name>
    <dbReference type="NCBI Taxonomy" id="5068"/>
    <lineage>
        <taxon>Eukaryota</taxon>
        <taxon>Fungi</taxon>
        <taxon>Dikarya</taxon>
        <taxon>Ascomycota</taxon>
        <taxon>Pezizomycotina</taxon>
        <taxon>Eurotiomycetes</taxon>
        <taxon>Eurotiomycetidae</taxon>
        <taxon>Eurotiales</taxon>
        <taxon>Aspergillaceae</taxon>
        <taxon>Aspergillus</taxon>
        <taxon>Aspergillus subgen. Circumdati</taxon>
    </lineage>
</organism>
<name>A0A8H3SZ53_ASPTU</name>
<dbReference type="Proteomes" id="UP001144157">
    <property type="component" value="Unassembled WGS sequence"/>
</dbReference>
<protein>
    <recommendedName>
        <fullName evidence="2">Alpha/beta hydrolase fold-3 domain-containing protein</fullName>
    </recommendedName>
</protein>
<dbReference type="InterPro" id="IPR029058">
    <property type="entry name" value="AB_hydrolase_fold"/>
</dbReference>
<dbReference type="InterPro" id="IPR013094">
    <property type="entry name" value="AB_hydrolase_3"/>
</dbReference>
<dbReference type="Gene3D" id="3.40.50.1820">
    <property type="entry name" value="alpha/beta hydrolase"/>
    <property type="match status" value="1"/>
</dbReference>
<dbReference type="PANTHER" id="PTHR48081">
    <property type="entry name" value="AB HYDROLASE SUPERFAMILY PROTEIN C4A8.06C"/>
    <property type="match status" value="1"/>
</dbReference>
<comment type="caution">
    <text evidence="3">The sequence shown here is derived from an EMBL/GenBank/DDBJ whole genome shotgun (WGS) entry which is preliminary data.</text>
</comment>
<dbReference type="Pfam" id="PF07859">
    <property type="entry name" value="Abhydrolase_3"/>
    <property type="match status" value="1"/>
</dbReference>
<evidence type="ECO:0000313" key="4">
    <source>
        <dbReference type="Proteomes" id="UP001144157"/>
    </source>
</evidence>
<keyword evidence="1" id="KW-0378">Hydrolase</keyword>
<dbReference type="SUPFAM" id="SSF53474">
    <property type="entry name" value="alpha/beta-Hydrolases"/>
    <property type="match status" value="1"/>
</dbReference>
<dbReference type="AlphaFoldDB" id="A0A8H3SZ53"/>
<gene>
    <name evidence="3" type="ORF">AtubIFM56815_000455</name>
</gene>
<proteinExistence type="predicted"/>
<dbReference type="EMBL" id="BRPE01000001">
    <property type="protein sequence ID" value="GLA79654.1"/>
    <property type="molecule type" value="Genomic_DNA"/>
</dbReference>
<evidence type="ECO:0000313" key="3">
    <source>
        <dbReference type="EMBL" id="GLA79654.1"/>
    </source>
</evidence>